<feature type="domain" description="Cadherin" evidence="14">
    <location>
        <begin position="1528"/>
        <end position="1612"/>
    </location>
</feature>
<evidence type="ECO:0000313" key="16">
    <source>
        <dbReference type="RefSeq" id="XP_013414156.1"/>
    </source>
</evidence>
<dbReference type="RefSeq" id="XP_023932454.1">
    <property type="nucleotide sequence ID" value="XM_024076686.1"/>
</dbReference>
<keyword evidence="15" id="KW-1185">Reference proteome</keyword>
<feature type="domain" description="Cadherin" evidence="14">
    <location>
        <begin position="1098"/>
        <end position="1203"/>
    </location>
</feature>
<feature type="domain" description="Cadherin" evidence="14">
    <location>
        <begin position="889"/>
        <end position="992"/>
    </location>
</feature>
<evidence type="ECO:0000256" key="9">
    <source>
        <dbReference type="ARBA" id="ARBA00022989"/>
    </source>
</evidence>
<evidence type="ECO:0000256" key="1">
    <source>
        <dbReference type="ARBA" id="ARBA00004251"/>
    </source>
</evidence>
<comment type="subcellular location">
    <subcellularLocation>
        <location evidence="1">Cell membrane</location>
        <topology evidence="1">Single-pass type I membrane protein</topology>
    </subcellularLocation>
</comment>
<evidence type="ECO:0000256" key="10">
    <source>
        <dbReference type="ARBA" id="ARBA00023136"/>
    </source>
</evidence>
<keyword evidence="4" id="KW-0479">Metal-binding</keyword>
<accession>A0A1S3JVS0</accession>
<evidence type="ECO:0000256" key="2">
    <source>
        <dbReference type="ARBA" id="ARBA00022475"/>
    </source>
</evidence>
<evidence type="ECO:0000256" key="12">
    <source>
        <dbReference type="PROSITE-ProRule" id="PRU00043"/>
    </source>
</evidence>
<reference evidence="16 17" key="1">
    <citation type="submission" date="2025-04" db="UniProtKB">
        <authorList>
            <consortium name="RefSeq"/>
        </authorList>
    </citation>
    <scope>IDENTIFICATION</scope>
    <source>
        <tissue evidence="16 17">Gonads</tissue>
    </source>
</reference>
<dbReference type="FunFam" id="2.60.40.60:FF:000015">
    <property type="entry name" value="FAT atypical cadherin 1"/>
    <property type="match status" value="1"/>
</dbReference>
<evidence type="ECO:0000313" key="15">
    <source>
        <dbReference type="Proteomes" id="UP000085678"/>
    </source>
</evidence>
<dbReference type="GO" id="GO:0005509">
    <property type="term" value="F:calcium ion binding"/>
    <property type="evidence" value="ECO:0007669"/>
    <property type="project" value="UniProtKB-UniRule"/>
</dbReference>
<keyword evidence="3" id="KW-0812">Transmembrane</keyword>
<feature type="region of interest" description="Disordered" evidence="13">
    <location>
        <begin position="1694"/>
        <end position="1751"/>
    </location>
</feature>
<dbReference type="PANTHER" id="PTHR24026">
    <property type="entry name" value="FAT ATYPICAL CADHERIN-RELATED"/>
    <property type="match status" value="1"/>
</dbReference>
<dbReference type="Proteomes" id="UP000085678">
    <property type="component" value="Unplaced"/>
</dbReference>
<dbReference type="KEGG" id="lak:106176357"/>
<dbReference type="CDD" id="cd11304">
    <property type="entry name" value="Cadherin_repeat"/>
    <property type="match status" value="8"/>
</dbReference>
<dbReference type="InterPro" id="IPR002126">
    <property type="entry name" value="Cadherin-like_dom"/>
</dbReference>
<dbReference type="OrthoDB" id="10268124at2759"/>
<feature type="domain" description="Cadherin" evidence="14">
    <location>
        <begin position="1204"/>
        <end position="1301"/>
    </location>
</feature>
<name>A0A1S3JVS0_LINAN</name>
<keyword evidence="11" id="KW-0325">Glycoprotein</keyword>
<dbReference type="Pfam" id="PF00028">
    <property type="entry name" value="Cadherin"/>
    <property type="match status" value="8"/>
</dbReference>
<dbReference type="GO" id="GO:0007156">
    <property type="term" value="P:homophilic cell adhesion via plasma membrane adhesion molecules"/>
    <property type="evidence" value="ECO:0007669"/>
    <property type="project" value="InterPro"/>
</dbReference>
<protein>
    <submittedName>
        <fullName evidence="17">Protocadherin Fat 4-like isoform X1</fullName>
    </submittedName>
    <submittedName>
        <fullName evidence="16">Protocadherin Fat 4-like isoform X2</fullName>
    </submittedName>
</protein>
<keyword evidence="7 12" id="KW-0106">Calcium</keyword>
<feature type="domain" description="Cadherin" evidence="14">
    <location>
        <begin position="1610"/>
        <end position="1710"/>
    </location>
</feature>
<dbReference type="InterPro" id="IPR015919">
    <property type="entry name" value="Cadherin-like_sf"/>
</dbReference>
<feature type="domain" description="Cadherin" evidence="14">
    <location>
        <begin position="993"/>
        <end position="1097"/>
    </location>
</feature>
<sequence length="1815" mass="196406">MAQDGPIGGIPANTSVQFSVLVYGCGAQADEATGLVPVVVRQRRAFGGTVCSSGFSFSGSYSYICDTKRTRSFSVPARPRTARPACISIIINPPRGGGGPGGGPSGGGCCAGSSSLTVTVTQDVSCEKCVLNVVDCILGNVPPFPFSCGYTIGTKARPGALGNGGAVGWAKDVADVVFACVPALSVLSSIWGGLRCIETIGDACLPSVSYERRRRAISLLTKEEVAPILAYRVQSLQNLVQLMLMFVDEPEQWQFVDANVWWKNQLRPLLADDSDGGHLITRAELDSVRGTNPTNMSEVMMEKFVTRLNNSLTNWENGILEGQGVISYNKALERMNRITNDTRTAKDAGAQTIFDWHNEANQQFLDAKTGRGVCAKVRIQIVQELVLTRDAFEATLEIENGETNTLEKIRVEIIITRSETGERATELFSIGQPKLSGLTDVSGNGILTPKQEGNSIWLIVPYSEAAPQEDTQYDMGGKLFYTLNGEEITVPLFPDTVTVKPDPRLHINYFLEKYVLGDDPFTTDVVEPSVPFSLGVLVSNTGYGSANQMQITSAQPEIIDNEKGLLISFKITGAQLGAEPISTSLTVNFGDILPNTTKMARWMMTSSLPGRFSNYSATFENINPLGDPQLSVLDSVEFHELLHVVRVEPDDGIPDFLVVPDMSLDLLPNFIYTSHDGNNPYPVSSANITHVQFNGGKEIKLTVKSDSSGWIYARTEFSEDLSLDVDSVTRSDGKTILPDYNMWIGKINDNSLLQIVDFYENTTGVHMYMYTVKLARKNIFAPKFDPTYISLNVTEGTPTDTLIYTAMATDNDTPPENMVSYHLQSTGSVPFSVNDQSGEIRVSGDLDREMEDIISFRILATDGGEPQKTGTLSVDAHVIDVNDEYPVFNPTQYSTNLEVDAPVSYSIVQVSATDRDSGSNGQLTYGINNPDGTFEIDPDTGELRVASSLNTSLSPYVLEIFAEDRGIPPKRSPVLAQVTIKVTPVNRNAPVFDADVNSFSIAEAAIIGTVVGSVSASDHDTSQTVTYMLGPNQNIPFEVNTTSGALRTTGVLDYEKAKLYEFTVLAKDNGNPPTGSLTGTTTVSVNVTDVNDNAAAFADNAYDVTILEDSEMGTNVIRTVAFDADSGENGRISIVTLIGSDLPFEVNFDGSNVTVRTAGLLDRETKDSYVFNLVAVDAGVPQKTGLAQVTVTVEDVNDNPPVITPPADPVTLAPDTPVNTEVTTVQATDADITGMLRYSLSNDGSGKFAINAETGAIRLIKPLAAAQTSFTVDVLVTDGVHNVTASVNLQVATSNTFAPFFNKTKYETMVLENSAPGVVVETVVATDQDSSVVTYSIADGNVGSAFTIDAFSGQITVQGSLDRESRPMYNLTVVASDSGINGQNILTSAVPVFITVGDVNEFTPEFQETELVSRIYENLPGNTFLREFKVQDNDTDQTIHFTLIQSAENAFFISSDGQIYITKSLDREMTGLYRMAVVAKDDGVPPRSSTMDLEVQVLDVNDNAPVFTAPSYNETVNLADLPDGSDAILTVKAVDADIDANGVVRYGLESSPNDYFEIDSIMGVIRILPAGRNVVGERTETLTVVATDRGTPPQTSAAVARITLIGAETPRTNYSIEVSEDTLPGSTILHLNVTQVGLSVIYTIVDGNAEGKFSVEVHGHLVLESRLDRETTPSYVLTLNGTDGQFTVHITVTRSTSSTSTTTSTTTPTTTTTTETLTTTTTETSTTTTTETSTTTSSETESTTTVLTPSTTTPTIQQLNEELTAKRREVFDVMEQLKDAALPTQDFMRMFNQWRIMIFEYLQVYNERQERMKDE</sequence>
<evidence type="ECO:0000256" key="5">
    <source>
        <dbReference type="ARBA" id="ARBA00022729"/>
    </source>
</evidence>
<feature type="domain" description="Cadherin" evidence="14">
    <location>
        <begin position="1302"/>
        <end position="1406"/>
    </location>
</feature>
<organism evidence="15 16">
    <name type="scientific">Lingula anatina</name>
    <name type="common">Brachiopod</name>
    <name type="synonym">Lingula unguis</name>
    <dbReference type="NCBI Taxonomy" id="7574"/>
    <lineage>
        <taxon>Eukaryota</taxon>
        <taxon>Metazoa</taxon>
        <taxon>Spiralia</taxon>
        <taxon>Lophotrochozoa</taxon>
        <taxon>Brachiopoda</taxon>
        <taxon>Linguliformea</taxon>
        <taxon>Lingulata</taxon>
        <taxon>Lingulida</taxon>
        <taxon>Linguloidea</taxon>
        <taxon>Lingulidae</taxon>
        <taxon>Lingula</taxon>
    </lineage>
</organism>
<evidence type="ECO:0000256" key="6">
    <source>
        <dbReference type="ARBA" id="ARBA00022737"/>
    </source>
</evidence>
<dbReference type="FunFam" id="2.60.40.60:FF:000033">
    <property type="entry name" value="FAT atypical cadherin 1"/>
    <property type="match status" value="1"/>
</dbReference>
<keyword evidence="5" id="KW-0732">Signal</keyword>
<evidence type="ECO:0000256" key="4">
    <source>
        <dbReference type="ARBA" id="ARBA00022723"/>
    </source>
</evidence>
<keyword evidence="10" id="KW-0472">Membrane</keyword>
<dbReference type="InterPro" id="IPR020894">
    <property type="entry name" value="Cadherin_CS"/>
</dbReference>
<keyword evidence="9" id="KW-1133">Transmembrane helix</keyword>
<evidence type="ECO:0000256" key="11">
    <source>
        <dbReference type="ARBA" id="ARBA00023180"/>
    </source>
</evidence>
<dbReference type="SMART" id="SM00112">
    <property type="entry name" value="CA"/>
    <property type="match status" value="8"/>
</dbReference>
<keyword evidence="8" id="KW-0130">Cell adhesion</keyword>
<evidence type="ECO:0000256" key="7">
    <source>
        <dbReference type="ARBA" id="ARBA00022837"/>
    </source>
</evidence>
<dbReference type="PANTHER" id="PTHR24026:SF126">
    <property type="entry name" value="PROTOCADHERIN FAT 4"/>
    <property type="match status" value="1"/>
</dbReference>
<dbReference type="FunFam" id="2.60.40.60:FF:000104">
    <property type="entry name" value="cadherin-23 isoform X1"/>
    <property type="match status" value="1"/>
</dbReference>
<dbReference type="GO" id="GO:0005886">
    <property type="term" value="C:plasma membrane"/>
    <property type="evidence" value="ECO:0007669"/>
    <property type="project" value="UniProtKB-SubCell"/>
</dbReference>
<gene>
    <name evidence="16 17" type="primary">LOC106176357</name>
</gene>
<dbReference type="Gene3D" id="2.60.40.60">
    <property type="entry name" value="Cadherins"/>
    <property type="match status" value="9"/>
</dbReference>
<dbReference type="FunFam" id="2.60.40.60:FF:000123">
    <property type="entry name" value="Protocadherin beta 4"/>
    <property type="match status" value="1"/>
</dbReference>
<dbReference type="PROSITE" id="PS00232">
    <property type="entry name" value="CADHERIN_1"/>
    <property type="match status" value="2"/>
</dbReference>
<dbReference type="GeneID" id="106176357"/>
<evidence type="ECO:0000259" key="14">
    <source>
        <dbReference type="PROSITE" id="PS50268"/>
    </source>
</evidence>
<feature type="domain" description="Cadherin" evidence="14">
    <location>
        <begin position="1407"/>
        <end position="1507"/>
    </location>
</feature>
<keyword evidence="2" id="KW-1003">Cell membrane</keyword>
<dbReference type="PROSITE" id="PS50268">
    <property type="entry name" value="CADHERIN_2"/>
    <property type="match status" value="9"/>
</dbReference>
<dbReference type="FunFam" id="2.60.40.60:FF:000092">
    <property type="entry name" value="Protocadherin 8"/>
    <property type="match status" value="1"/>
</dbReference>
<evidence type="ECO:0000256" key="13">
    <source>
        <dbReference type="SAM" id="MobiDB-lite"/>
    </source>
</evidence>
<evidence type="ECO:0000256" key="3">
    <source>
        <dbReference type="ARBA" id="ARBA00022692"/>
    </source>
</evidence>
<dbReference type="SUPFAM" id="SSF49313">
    <property type="entry name" value="Cadherin-like"/>
    <property type="match status" value="9"/>
</dbReference>
<dbReference type="RefSeq" id="XP_013414156.1">
    <property type="nucleotide sequence ID" value="XM_013558702.1"/>
</dbReference>
<evidence type="ECO:0000256" key="8">
    <source>
        <dbReference type="ARBA" id="ARBA00022889"/>
    </source>
</evidence>
<evidence type="ECO:0000313" key="17">
    <source>
        <dbReference type="RefSeq" id="XP_023932454.1"/>
    </source>
</evidence>
<keyword evidence="6" id="KW-0677">Repeat</keyword>
<dbReference type="PRINTS" id="PR00205">
    <property type="entry name" value="CADHERIN"/>
</dbReference>
<feature type="domain" description="Cadherin" evidence="14">
    <location>
        <begin position="785"/>
        <end position="888"/>
    </location>
</feature>
<dbReference type="FunFam" id="2.60.40.60:FF:000020">
    <property type="entry name" value="Dachsous cadherin-related 1b"/>
    <property type="match status" value="1"/>
</dbReference>
<proteinExistence type="predicted"/>